<dbReference type="EMBL" id="JAZDUA010000337">
    <property type="protein sequence ID" value="KAK7794335.1"/>
    <property type="molecule type" value="Genomic_DNA"/>
</dbReference>
<reference evidence="2 3" key="1">
    <citation type="submission" date="2024-03" db="EMBL/GenBank/DDBJ databases">
        <title>The genome assembly and annotation of the cricket Gryllus longicercus Weissman &amp; Gray.</title>
        <authorList>
            <person name="Szrajer S."/>
            <person name="Gray D."/>
            <person name="Ylla G."/>
        </authorList>
    </citation>
    <scope>NUCLEOTIDE SEQUENCE [LARGE SCALE GENOMIC DNA]</scope>
    <source>
        <strain evidence="2">DAG 2021-001</strain>
        <tissue evidence="2">Whole body minus gut</tissue>
    </source>
</reference>
<accession>A0AAN9Z1A5</accession>
<feature type="compositionally biased region" description="Basic residues" evidence="1">
    <location>
        <begin position="209"/>
        <end position="220"/>
    </location>
</feature>
<feature type="compositionally biased region" description="Basic and acidic residues" evidence="1">
    <location>
        <begin position="176"/>
        <end position="185"/>
    </location>
</feature>
<evidence type="ECO:0000313" key="3">
    <source>
        <dbReference type="Proteomes" id="UP001378592"/>
    </source>
</evidence>
<feature type="compositionally biased region" description="Basic and acidic residues" evidence="1">
    <location>
        <begin position="199"/>
        <end position="208"/>
    </location>
</feature>
<evidence type="ECO:0000256" key="1">
    <source>
        <dbReference type="SAM" id="MobiDB-lite"/>
    </source>
</evidence>
<feature type="region of interest" description="Disordered" evidence="1">
    <location>
        <begin position="77"/>
        <end position="133"/>
    </location>
</feature>
<dbReference type="Proteomes" id="UP001378592">
    <property type="component" value="Unassembled WGS sequence"/>
</dbReference>
<organism evidence="2 3">
    <name type="scientific">Gryllus longicercus</name>
    <dbReference type="NCBI Taxonomy" id="2509291"/>
    <lineage>
        <taxon>Eukaryota</taxon>
        <taxon>Metazoa</taxon>
        <taxon>Ecdysozoa</taxon>
        <taxon>Arthropoda</taxon>
        <taxon>Hexapoda</taxon>
        <taxon>Insecta</taxon>
        <taxon>Pterygota</taxon>
        <taxon>Neoptera</taxon>
        <taxon>Polyneoptera</taxon>
        <taxon>Orthoptera</taxon>
        <taxon>Ensifera</taxon>
        <taxon>Gryllidea</taxon>
        <taxon>Grylloidea</taxon>
        <taxon>Gryllidae</taxon>
        <taxon>Gryllinae</taxon>
        <taxon>Gryllus</taxon>
    </lineage>
</organism>
<proteinExistence type="predicted"/>
<protein>
    <submittedName>
        <fullName evidence="2">Uncharacterized protein</fullName>
    </submittedName>
</protein>
<feature type="region of interest" description="Disordered" evidence="1">
    <location>
        <begin position="1"/>
        <end position="32"/>
    </location>
</feature>
<comment type="caution">
    <text evidence="2">The sequence shown here is derived from an EMBL/GenBank/DDBJ whole genome shotgun (WGS) entry which is preliminary data.</text>
</comment>
<feature type="compositionally biased region" description="Basic residues" evidence="1">
    <location>
        <begin position="82"/>
        <end position="92"/>
    </location>
</feature>
<dbReference type="AlphaFoldDB" id="A0AAN9Z1A5"/>
<sequence>MRELRMVDREDEPEQRAGARAAGPGAGGAARHDRRAVLHRGVLLLGRAVLPRLLPAPLLLLPHGARPRVGVAVRRGAERGARRGRHAHHHPAAVRPHAGGGRVRVRPAAGGHERPRPHRAGRERGARPAAADPRLVHALHPGRGLGDDEQGLGLARVDGHAAPDLRVHLRLGRDPRPAALLRRDPAPAAPPPRRRRVRARGDSREPRLGGRRRRSHHSRHVPCEESGFITLLQNGAALVNMLKDILD</sequence>
<keyword evidence="3" id="KW-1185">Reference proteome</keyword>
<name>A0AAN9Z1A5_9ORTH</name>
<gene>
    <name evidence="2" type="ORF">R5R35_011270</name>
</gene>
<evidence type="ECO:0000313" key="2">
    <source>
        <dbReference type="EMBL" id="KAK7794335.1"/>
    </source>
</evidence>
<feature type="region of interest" description="Disordered" evidence="1">
    <location>
        <begin position="176"/>
        <end position="221"/>
    </location>
</feature>